<evidence type="ECO:0000256" key="7">
    <source>
        <dbReference type="ARBA" id="ARBA00023170"/>
    </source>
</evidence>
<dbReference type="Pfam" id="PF24061">
    <property type="entry name" value="LBD_receptor"/>
    <property type="match status" value="1"/>
</dbReference>
<dbReference type="GO" id="GO:0005886">
    <property type="term" value="C:plasma membrane"/>
    <property type="evidence" value="ECO:0007669"/>
    <property type="project" value="UniProtKB-SubCell"/>
</dbReference>
<dbReference type="Pfam" id="PF00060">
    <property type="entry name" value="Lig_chan"/>
    <property type="match status" value="1"/>
</dbReference>
<evidence type="ECO:0000256" key="8">
    <source>
        <dbReference type="ARBA" id="ARBA00023180"/>
    </source>
</evidence>
<comment type="caution">
    <text evidence="13">The sequence shown here is derived from an EMBL/GenBank/DDBJ whole genome shotgun (WGS) entry which is preliminary data.</text>
</comment>
<feature type="transmembrane region" description="Helical" evidence="9">
    <location>
        <begin position="328"/>
        <end position="347"/>
    </location>
</feature>
<evidence type="ECO:0000313" key="13">
    <source>
        <dbReference type="EMBL" id="KAL0274998.1"/>
    </source>
</evidence>
<evidence type="ECO:0000256" key="3">
    <source>
        <dbReference type="ARBA" id="ARBA00022475"/>
    </source>
</evidence>
<keyword evidence="7" id="KW-0675">Receptor</keyword>
<keyword evidence="8" id="KW-0325">Glycoprotein</keyword>
<feature type="transmembrane region" description="Helical" evidence="9">
    <location>
        <begin position="359"/>
        <end position="381"/>
    </location>
</feature>
<feature type="transmembrane region" description="Helical" evidence="9">
    <location>
        <begin position="553"/>
        <end position="573"/>
    </location>
</feature>
<dbReference type="GO" id="GO:0050906">
    <property type="term" value="P:detection of stimulus involved in sensory perception"/>
    <property type="evidence" value="ECO:0007669"/>
    <property type="project" value="UniProtKB-ARBA"/>
</dbReference>
<dbReference type="InterPro" id="IPR001320">
    <property type="entry name" value="Iontro_rcpt_C"/>
</dbReference>
<evidence type="ECO:0000256" key="4">
    <source>
        <dbReference type="ARBA" id="ARBA00022692"/>
    </source>
</evidence>
<reference evidence="13" key="1">
    <citation type="journal article" date="2024" name="Gigascience">
        <title>Chromosome-level genome of the poultry shaft louse Menopon gallinae provides insight into the host-switching and adaptive evolution of parasitic lice.</title>
        <authorList>
            <person name="Xu Y."/>
            <person name="Ma L."/>
            <person name="Liu S."/>
            <person name="Liang Y."/>
            <person name="Liu Q."/>
            <person name="He Z."/>
            <person name="Tian L."/>
            <person name="Duan Y."/>
            <person name="Cai W."/>
            <person name="Li H."/>
            <person name="Song F."/>
        </authorList>
    </citation>
    <scope>NUCLEOTIDE SEQUENCE</scope>
    <source>
        <strain evidence="13">Cailab_2023a</strain>
    </source>
</reference>
<comment type="similarity">
    <text evidence="2">Belongs to the glutamate-gated ion channel (TC 1.A.10.1) family.</text>
</comment>
<gene>
    <name evidence="13" type="ORF">PYX00_002992</name>
</gene>
<dbReference type="Gene3D" id="1.10.287.70">
    <property type="match status" value="1"/>
</dbReference>
<evidence type="ECO:0000256" key="5">
    <source>
        <dbReference type="ARBA" id="ARBA00022989"/>
    </source>
</evidence>
<accession>A0AAW2HZY0</accession>
<keyword evidence="5 9" id="KW-1133">Transmembrane helix</keyword>
<evidence type="ECO:0000256" key="9">
    <source>
        <dbReference type="SAM" id="Phobius"/>
    </source>
</evidence>
<dbReference type="GO" id="GO:0015276">
    <property type="term" value="F:ligand-gated monoatomic ion channel activity"/>
    <property type="evidence" value="ECO:0007669"/>
    <property type="project" value="InterPro"/>
</dbReference>
<protein>
    <recommendedName>
        <fullName evidence="14">Ionotropic receptor</fullName>
    </recommendedName>
</protein>
<dbReference type="AlphaFoldDB" id="A0AAW2HZY0"/>
<keyword evidence="6 9" id="KW-0472">Membrane</keyword>
<evidence type="ECO:0000256" key="6">
    <source>
        <dbReference type="ARBA" id="ARBA00023136"/>
    </source>
</evidence>
<evidence type="ECO:0008006" key="14">
    <source>
        <dbReference type="Google" id="ProtNLM"/>
    </source>
</evidence>
<evidence type="ECO:0000256" key="10">
    <source>
        <dbReference type="SAM" id="SignalP"/>
    </source>
</evidence>
<dbReference type="InterPro" id="IPR052192">
    <property type="entry name" value="Insect_Ionotropic_Sensory_Rcpt"/>
</dbReference>
<dbReference type="EMBL" id="JARGDH010000002">
    <property type="protein sequence ID" value="KAL0274998.1"/>
    <property type="molecule type" value="Genomic_DNA"/>
</dbReference>
<dbReference type="SUPFAM" id="SSF53850">
    <property type="entry name" value="Periplasmic binding protein-like II"/>
    <property type="match status" value="1"/>
</dbReference>
<evidence type="ECO:0000256" key="1">
    <source>
        <dbReference type="ARBA" id="ARBA00004651"/>
    </source>
</evidence>
<feature type="domain" description="Putative ionotropic receptor ligand binding" evidence="12">
    <location>
        <begin position="95"/>
        <end position="174"/>
    </location>
</feature>
<feature type="domain" description="Ionotropic glutamate receptor C-terminal" evidence="11">
    <location>
        <begin position="300"/>
        <end position="555"/>
    </location>
</feature>
<evidence type="ECO:0000259" key="12">
    <source>
        <dbReference type="Pfam" id="PF24061"/>
    </source>
</evidence>
<comment type="subcellular location">
    <subcellularLocation>
        <location evidence="1">Cell membrane</location>
        <topology evidence="1">Multi-pass membrane protein</topology>
    </subcellularLocation>
</comment>
<keyword evidence="3" id="KW-1003">Cell membrane</keyword>
<organism evidence="13">
    <name type="scientific">Menopon gallinae</name>
    <name type="common">poultry shaft louse</name>
    <dbReference type="NCBI Taxonomy" id="328185"/>
    <lineage>
        <taxon>Eukaryota</taxon>
        <taxon>Metazoa</taxon>
        <taxon>Ecdysozoa</taxon>
        <taxon>Arthropoda</taxon>
        <taxon>Hexapoda</taxon>
        <taxon>Insecta</taxon>
        <taxon>Pterygota</taxon>
        <taxon>Neoptera</taxon>
        <taxon>Paraneoptera</taxon>
        <taxon>Psocodea</taxon>
        <taxon>Troctomorpha</taxon>
        <taxon>Phthiraptera</taxon>
        <taxon>Amblycera</taxon>
        <taxon>Menoponidae</taxon>
        <taxon>Menopon</taxon>
    </lineage>
</organism>
<feature type="signal peptide" evidence="10">
    <location>
        <begin position="1"/>
        <end position="17"/>
    </location>
</feature>
<dbReference type="Gene3D" id="3.40.190.10">
    <property type="entry name" value="Periplasmic binding protein-like II"/>
    <property type="match status" value="1"/>
</dbReference>
<dbReference type="PANTHER" id="PTHR42643:SF30">
    <property type="entry name" value="IONOTROPIC RECEPTOR 40A-RELATED"/>
    <property type="match status" value="1"/>
</dbReference>
<sequence length="586" mass="67369">MIAIPLMVAALSNVSFSCLNHVVEKYLKEKNLLVVGEDPPVEELTCVGKKAFVLYCGNQDWVFHQQPYDVISHGVRNASQLSLTLKSLGNVRGRIVVTVEDSESLAWRILSLLWNSNRITDVIVLVGTGSSVDVFTWFPYMPDECNEVKTITLLDSWRNGSFVNGRDLFPPKITRNLHGCVLRMSTRYIEPYVFPPVNGVFRSGYEVMIIREFQKTFNFSVNFVPPPDFANFWSIDSPTGVFTLLREQKIDLAFGSMMVRHDRYEKSEALYPHTIETFVWTYPKPGYKTNFYSIYIVFSPELWALILLFHVLAAVAFFVLYNRSNQRVGFGTCFFNCIAILCNNAYFPQPKGAASRFVAVLYVVYALHLYAAYQSYLIFLLTNPERLKPVRDFSELVNQGMKAYLFKTGSVMYNKSDHRTWNKVLLPTGHHFIDGEDLAIFLHDIAVNKSSILFFSKSSTDFITNLMYPDGGKSIFSQLPYYTCPLTMYLSRGNPLQGIFNERLQALIDTGIFPQWKKLILFDQAEIAQRTYKLSLSPKDTQPLSMKHLEGTFLMWFSLLTFSTLTFLSEILWNQISKHYRKINHK</sequence>
<feature type="transmembrane region" description="Helical" evidence="9">
    <location>
        <begin position="302"/>
        <end position="321"/>
    </location>
</feature>
<evidence type="ECO:0000256" key="2">
    <source>
        <dbReference type="ARBA" id="ARBA00008685"/>
    </source>
</evidence>
<evidence type="ECO:0000259" key="11">
    <source>
        <dbReference type="Pfam" id="PF00060"/>
    </source>
</evidence>
<name>A0AAW2HZY0_9NEOP</name>
<dbReference type="PANTHER" id="PTHR42643">
    <property type="entry name" value="IONOTROPIC RECEPTOR 20A-RELATED"/>
    <property type="match status" value="1"/>
</dbReference>
<feature type="chain" id="PRO_5043542463" description="Ionotropic receptor" evidence="10">
    <location>
        <begin position="18"/>
        <end position="586"/>
    </location>
</feature>
<keyword evidence="10" id="KW-0732">Signal</keyword>
<dbReference type="InterPro" id="IPR056198">
    <property type="entry name" value="LBD_receptor"/>
</dbReference>
<proteinExistence type="inferred from homology"/>
<keyword evidence="4 9" id="KW-0812">Transmembrane</keyword>